<dbReference type="RefSeq" id="WP_281065594.1">
    <property type="nucleotide sequence ID" value="NZ_JAGINW010000001.1"/>
</dbReference>
<keyword evidence="2" id="KW-1185">Reference proteome</keyword>
<sequence>MIIVAAVPGETATAMIHSRYHPGTDALRCRADDDSVGAAG</sequence>
<evidence type="ECO:0000313" key="1">
    <source>
        <dbReference type="EMBL" id="MBP2329035.1"/>
    </source>
</evidence>
<gene>
    <name evidence="1" type="ORF">JOF56_009420</name>
</gene>
<protein>
    <submittedName>
        <fullName evidence="1">Uncharacterized protein</fullName>
    </submittedName>
</protein>
<dbReference type="EMBL" id="JAGINW010000001">
    <property type="protein sequence ID" value="MBP2329035.1"/>
    <property type="molecule type" value="Genomic_DNA"/>
</dbReference>
<accession>A0ABS4TXA2</accession>
<comment type="caution">
    <text evidence="1">The sequence shown here is derived from an EMBL/GenBank/DDBJ whole genome shotgun (WGS) entry which is preliminary data.</text>
</comment>
<evidence type="ECO:0000313" key="2">
    <source>
        <dbReference type="Proteomes" id="UP001519332"/>
    </source>
</evidence>
<proteinExistence type="predicted"/>
<organism evidence="1 2">
    <name type="scientific">Kibdelosporangium banguiense</name>
    <dbReference type="NCBI Taxonomy" id="1365924"/>
    <lineage>
        <taxon>Bacteria</taxon>
        <taxon>Bacillati</taxon>
        <taxon>Actinomycetota</taxon>
        <taxon>Actinomycetes</taxon>
        <taxon>Pseudonocardiales</taxon>
        <taxon>Pseudonocardiaceae</taxon>
        <taxon>Kibdelosporangium</taxon>
    </lineage>
</organism>
<dbReference type="Proteomes" id="UP001519332">
    <property type="component" value="Unassembled WGS sequence"/>
</dbReference>
<name>A0ABS4TXA2_9PSEU</name>
<reference evidence="1 2" key="1">
    <citation type="submission" date="2021-03" db="EMBL/GenBank/DDBJ databases">
        <title>Sequencing the genomes of 1000 actinobacteria strains.</title>
        <authorList>
            <person name="Klenk H.-P."/>
        </authorList>
    </citation>
    <scope>NUCLEOTIDE SEQUENCE [LARGE SCALE GENOMIC DNA]</scope>
    <source>
        <strain evidence="1 2">DSM 46670</strain>
    </source>
</reference>